<name>A0A318UHS7_9SPHI</name>
<dbReference type="GO" id="GO:0020037">
    <property type="term" value="F:heme binding"/>
    <property type="evidence" value="ECO:0007669"/>
    <property type="project" value="InterPro"/>
</dbReference>
<dbReference type="EMBL" id="QKLU01000005">
    <property type="protein sequence ID" value="PYF72644.1"/>
    <property type="molecule type" value="Genomic_DNA"/>
</dbReference>
<evidence type="ECO:0000313" key="7">
    <source>
        <dbReference type="EMBL" id="PYF72644.1"/>
    </source>
</evidence>
<comment type="caution">
    <text evidence="7">The sequence shown here is derived from an EMBL/GenBank/DDBJ whole genome shotgun (WGS) entry which is preliminary data.</text>
</comment>
<feature type="chain" id="PRO_5016352142" evidence="5">
    <location>
        <begin position="20"/>
        <end position="141"/>
    </location>
</feature>
<dbReference type="PANTHER" id="PTHR35008:SF8">
    <property type="entry name" value="ALCOHOL DEHYDROGENASE CYTOCHROME C SUBUNIT"/>
    <property type="match status" value="1"/>
</dbReference>
<accession>A0A318UHS7</accession>
<proteinExistence type="predicted"/>
<evidence type="ECO:0000313" key="8">
    <source>
        <dbReference type="Proteomes" id="UP000248198"/>
    </source>
</evidence>
<keyword evidence="3 4" id="KW-0408">Iron</keyword>
<dbReference type="RefSeq" id="WP_110832025.1">
    <property type="nucleotide sequence ID" value="NZ_QKLU01000005.1"/>
</dbReference>
<reference evidence="7 8" key="1">
    <citation type="submission" date="2018-06" db="EMBL/GenBank/DDBJ databases">
        <title>Genomic Encyclopedia of Archaeal and Bacterial Type Strains, Phase II (KMG-II): from individual species to whole genera.</title>
        <authorList>
            <person name="Goeker M."/>
        </authorList>
    </citation>
    <scope>NUCLEOTIDE SEQUENCE [LARGE SCALE GENOMIC DNA]</scope>
    <source>
        <strain evidence="7 8">DSM 27372</strain>
    </source>
</reference>
<dbReference type="PROSITE" id="PS51007">
    <property type="entry name" value="CYTC"/>
    <property type="match status" value="1"/>
</dbReference>
<dbReference type="Pfam" id="PF00034">
    <property type="entry name" value="Cytochrom_C"/>
    <property type="match status" value="1"/>
</dbReference>
<feature type="domain" description="Cytochrome c" evidence="6">
    <location>
        <begin position="31"/>
        <end position="120"/>
    </location>
</feature>
<gene>
    <name evidence="7" type="ORF">B0O44_1059</name>
</gene>
<keyword evidence="5" id="KW-0732">Signal</keyword>
<dbReference type="GO" id="GO:0009055">
    <property type="term" value="F:electron transfer activity"/>
    <property type="evidence" value="ECO:0007669"/>
    <property type="project" value="InterPro"/>
</dbReference>
<feature type="signal peptide" evidence="5">
    <location>
        <begin position="1"/>
        <end position="19"/>
    </location>
</feature>
<dbReference type="InterPro" id="IPR036909">
    <property type="entry name" value="Cyt_c-like_dom_sf"/>
</dbReference>
<sequence>MKRVLLTLVILSATLVKLSAQTKKNAPVSALVMTNGKKVYNQYCLSCHMADGGGVQNMNPPLSKTSYVTGDKTRLIKVILNGFSESVEIDGETYTNVMAPHNFLKDQEIADVLSYIRNSFGNKSGGVSALEVKNVRARNKK</sequence>
<dbReference type="GO" id="GO:0046872">
    <property type="term" value="F:metal ion binding"/>
    <property type="evidence" value="ECO:0007669"/>
    <property type="project" value="UniProtKB-KW"/>
</dbReference>
<dbReference type="InterPro" id="IPR051459">
    <property type="entry name" value="Cytochrome_c-type_DH"/>
</dbReference>
<dbReference type="OrthoDB" id="9811395at2"/>
<dbReference type="Proteomes" id="UP000248198">
    <property type="component" value="Unassembled WGS sequence"/>
</dbReference>
<dbReference type="Gene3D" id="1.10.760.10">
    <property type="entry name" value="Cytochrome c-like domain"/>
    <property type="match status" value="1"/>
</dbReference>
<evidence type="ECO:0000256" key="4">
    <source>
        <dbReference type="PROSITE-ProRule" id="PRU00433"/>
    </source>
</evidence>
<protein>
    <submittedName>
        <fullName evidence="7">Mono/diheme cytochrome c family protein</fullName>
    </submittedName>
</protein>
<evidence type="ECO:0000256" key="1">
    <source>
        <dbReference type="ARBA" id="ARBA00022617"/>
    </source>
</evidence>
<dbReference type="SUPFAM" id="SSF46626">
    <property type="entry name" value="Cytochrome c"/>
    <property type="match status" value="1"/>
</dbReference>
<keyword evidence="1 4" id="KW-0349">Heme</keyword>
<evidence type="ECO:0000256" key="2">
    <source>
        <dbReference type="ARBA" id="ARBA00022723"/>
    </source>
</evidence>
<organism evidence="7 8">
    <name type="scientific">Pedobacter nutrimenti</name>
    <dbReference type="NCBI Taxonomy" id="1241337"/>
    <lineage>
        <taxon>Bacteria</taxon>
        <taxon>Pseudomonadati</taxon>
        <taxon>Bacteroidota</taxon>
        <taxon>Sphingobacteriia</taxon>
        <taxon>Sphingobacteriales</taxon>
        <taxon>Sphingobacteriaceae</taxon>
        <taxon>Pedobacter</taxon>
    </lineage>
</organism>
<evidence type="ECO:0000256" key="3">
    <source>
        <dbReference type="ARBA" id="ARBA00023004"/>
    </source>
</evidence>
<evidence type="ECO:0000256" key="5">
    <source>
        <dbReference type="SAM" id="SignalP"/>
    </source>
</evidence>
<evidence type="ECO:0000259" key="6">
    <source>
        <dbReference type="PROSITE" id="PS51007"/>
    </source>
</evidence>
<keyword evidence="8" id="KW-1185">Reference proteome</keyword>
<dbReference type="AlphaFoldDB" id="A0A318UHS7"/>
<dbReference type="PANTHER" id="PTHR35008">
    <property type="entry name" value="BLL4482 PROTEIN-RELATED"/>
    <property type="match status" value="1"/>
</dbReference>
<keyword evidence="2 4" id="KW-0479">Metal-binding</keyword>
<dbReference type="InterPro" id="IPR009056">
    <property type="entry name" value="Cyt_c-like_dom"/>
</dbReference>